<proteinExistence type="predicted"/>
<sequence>MANRYCQSSFTNPTSVVNDFNIRKGRPILDLNSKIGMLEISSIGSKFLFGLNVRHFYSLRCVHYVPSEECINVVIRSWKLVVVHVVP</sequence>
<name>A0A0L8GQT7_OCTBM</name>
<reference evidence="1" key="1">
    <citation type="submission" date="2015-07" db="EMBL/GenBank/DDBJ databases">
        <title>MeaNS - Measles Nucleotide Surveillance Program.</title>
        <authorList>
            <person name="Tran T."/>
            <person name="Druce J."/>
        </authorList>
    </citation>
    <scope>NUCLEOTIDE SEQUENCE</scope>
    <source>
        <strain evidence="1">UCB-OBI-ISO-001</strain>
        <tissue evidence="1">Gonad</tissue>
    </source>
</reference>
<dbReference type="EMBL" id="KQ420774">
    <property type="protein sequence ID" value="KOF79431.1"/>
    <property type="molecule type" value="Genomic_DNA"/>
</dbReference>
<evidence type="ECO:0000313" key="1">
    <source>
        <dbReference type="EMBL" id="KOF79431.1"/>
    </source>
</evidence>
<accession>A0A0L8GQT7</accession>
<dbReference type="AlphaFoldDB" id="A0A0L8GQT7"/>
<gene>
    <name evidence="1" type="ORF">OCBIM_22029531mg</name>
</gene>
<protein>
    <submittedName>
        <fullName evidence="1">Uncharacterized protein</fullName>
    </submittedName>
</protein>
<organism evidence="1">
    <name type="scientific">Octopus bimaculoides</name>
    <name type="common">California two-spotted octopus</name>
    <dbReference type="NCBI Taxonomy" id="37653"/>
    <lineage>
        <taxon>Eukaryota</taxon>
        <taxon>Metazoa</taxon>
        <taxon>Spiralia</taxon>
        <taxon>Lophotrochozoa</taxon>
        <taxon>Mollusca</taxon>
        <taxon>Cephalopoda</taxon>
        <taxon>Coleoidea</taxon>
        <taxon>Octopodiformes</taxon>
        <taxon>Octopoda</taxon>
        <taxon>Incirrata</taxon>
        <taxon>Octopodidae</taxon>
        <taxon>Octopus</taxon>
    </lineage>
</organism>